<protein>
    <submittedName>
        <fullName evidence="1">DUF457 family protein</fullName>
    </submittedName>
</protein>
<evidence type="ECO:0000313" key="2">
    <source>
        <dbReference type="Proteomes" id="UP000001975"/>
    </source>
</evidence>
<reference evidence="1 2" key="1">
    <citation type="journal article" date="2006" name="BMC Genomics">
        <title>The genome of the square archaeon Haloquadratum walsbyi: life at the limits of water activity.</title>
        <authorList>
            <person name="Bolhuis H.H."/>
            <person name="Palm P.P."/>
            <person name="Wende A.W."/>
            <person name="Falb M.M."/>
            <person name="Rampp M.M."/>
            <person name="Rodriguez-Valera F.F."/>
            <person name="Pfeiffer F.F."/>
            <person name="Oesterhelt D.D."/>
        </authorList>
    </citation>
    <scope>NUCLEOTIDE SEQUENCE [LARGE SCALE GENOMIC DNA]</scope>
    <source>
        <strain evidence="2">DSM 16790 / HBSQ001</strain>
    </source>
</reference>
<dbReference type="KEGG" id="hwa:HQ_3598A"/>
<dbReference type="eggNOG" id="arCOG02856">
    <property type="taxonomic scope" value="Archaea"/>
</dbReference>
<dbReference type="InterPro" id="IPR007404">
    <property type="entry name" value="YdjM-like"/>
</dbReference>
<evidence type="ECO:0000313" key="1">
    <source>
        <dbReference type="EMBL" id="CAJ53687.1"/>
    </source>
</evidence>
<dbReference type="GeneID" id="4193594"/>
<organism evidence="1 2">
    <name type="scientific">Haloquadratum walsbyi (strain DSM 16790 / HBSQ001)</name>
    <dbReference type="NCBI Taxonomy" id="362976"/>
    <lineage>
        <taxon>Archaea</taxon>
        <taxon>Methanobacteriati</taxon>
        <taxon>Methanobacteriota</taxon>
        <taxon>Stenosarchaea group</taxon>
        <taxon>Halobacteria</taxon>
        <taxon>Halobacteriales</taxon>
        <taxon>Haloferacaceae</taxon>
        <taxon>Haloquadratum</taxon>
    </lineage>
</organism>
<dbReference type="AlphaFoldDB" id="Q18EE2"/>
<dbReference type="HOGENOM" id="CLU_134822_0_0_2"/>
<sequence length="168" mass="18434">MPDLLAHVFIAYSVCRILSWRLSWLTNQYITLGMVGAFIPDLVKIKLVIPDWRVEQLLGVPFSWESFTTGGGVLLSTLIGVVLLSATERRKGGTVLALGALTHLIADSLLRTPTGRSTQLLWPITQYTTPTPGLYLSTQPEPTIVTGGCAILVWGIHQYRVKDSKAES</sequence>
<keyword evidence="2" id="KW-1185">Reference proteome</keyword>
<dbReference type="EMBL" id="AM180088">
    <property type="protein sequence ID" value="CAJ53687.1"/>
    <property type="molecule type" value="Genomic_DNA"/>
</dbReference>
<proteinExistence type="predicted"/>
<accession>Q18EE2</accession>
<dbReference type="Proteomes" id="UP000001975">
    <property type="component" value="Chromosome"/>
</dbReference>
<dbReference type="Pfam" id="PF04307">
    <property type="entry name" value="YdjM"/>
    <property type="match status" value="1"/>
</dbReference>
<dbReference type="RefSeq" id="WP_011572773.1">
    <property type="nucleotide sequence ID" value="NC_008212.1"/>
</dbReference>
<gene>
    <name evidence="1" type="ordered locus">HQ_3598A</name>
</gene>
<name>Q18EE2_HALWD</name>